<dbReference type="InterPro" id="IPR009057">
    <property type="entry name" value="Homeodomain-like_sf"/>
</dbReference>
<evidence type="ECO:0000256" key="4">
    <source>
        <dbReference type="PROSITE-ProRule" id="PRU00335"/>
    </source>
</evidence>
<keyword evidence="3" id="KW-0804">Transcription</keyword>
<dbReference type="SUPFAM" id="SSF48498">
    <property type="entry name" value="Tetracyclin repressor-like, C-terminal domain"/>
    <property type="match status" value="1"/>
</dbReference>
<dbReference type="PANTHER" id="PTHR30055">
    <property type="entry name" value="HTH-TYPE TRANSCRIPTIONAL REGULATOR RUTR"/>
    <property type="match status" value="1"/>
</dbReference>
<dbReference type="KEGG" id="rhi:NGR_b18920"/>
<dbReference type="InterPro" id="IPR001647">
    <property type="entry name" value="HTH_TetR"/>
</dbReference>
<dbReference type="InterPro" id="IPR041478">
    <property type="entry name" value="TetR_C_27"/>
</dbReference>
<dbReference type="PANTHER" id="PTHR30055:SF151">
    <property type="entry name" value="TRANSCRIPTIONAL REGULATORY PROTEIN"/>
    <property type="match status" value="1"/>
</dbReference>
<dbReference type="PATRIC" id="fig|394.7.peg.2308"/>
<feature type="domain" description="HTH tetR-type" evidence="5">
    <location>
        <begin position="14"/>
        <end position="74"/>
    </location>
</feature>
<accession>C3KLQ3</accession>
<geneLocation type="plasmid" evidence="7">
    <name>sym pNGR234b</name>
</geneLocation>
<keyword evidence="1" id="KW-0805">Transcription regulation</keyword>
<dbReference type="Pfam" id="PF17935">
    <property type="entry name" value="TetR_C_27"/>
    <property type="match status" value="1"/>
</dbReference>
<reference evidence="6 7" key="2">
    <citation type="journal article" date="2009" name="Appl. Environ. Microbiol.">
        <title>Rhizobium sp. strain NGR234 possesses a remarkable number of secretion systems.</title>
        <authorList>
            <person name="Schmeisser C."/>
            <person name="Liesegang H."/>
            <person name="Krysciak D."/>
            <person name="Bakkou N."/>
            <person name="Le Quere A."/>
            <person name="Wollherr A."/>
            <person name="Heinemeyer I."/>
            <person name="Morgenstern B."/>
            <person name="Pommerening-Roeser A."/>
            <person name="Flores M."/>
            <person name="Palacios R."/>
            <person name="Brenner S."/>
            <person name="Gottschalk G."/>
            <person name="Schmitz R.A."/>
            <person name="Broughton W.J."/>
            <person name="Perret X."/>
            <person name="Strittmatter A.W."/>
            <person name="Streit W.R."/>
        </authorList>
    </citation>
    <scope>NUCLEOTIDE SEQUENCE [LARGE SCALE GENOMIC DNA]</scope>
    <source>
        <strain evidence="7">NBRC 101917 / NGR234</strain>
    </source>
</reference>
<feature type="DNA-binding region" description="H-T-H motif" evidence="4">
    <location>
        <begin position="37"/>
        <end position="56"/>
    </location>
</feature>
<proteinExistence type="predicted"/>
<dbReference type="GO" id="GO:0003700">
    <property type="term" value="F:DNA-binding transcription factor activity"/>
    <property type="evidence" value="ECO:0007669"/>
    <property type="project" value="TreeGrafter"/>
</dbReference>
<dbReference type="Pfam" id="PF00440">
    <property type="entry name" value="TetR_N"/>
    <property type="match status" value="1"/>
</dbReference>
<dbReference type="EMBL" id="CP000874">
    <property type="protein sequence ID" value="ACP23339.1"/>
    <property type="molecule type" value="Genomic_DNA"/>
</dbReference>
<dbReference type="Gene3D" id="1.10.10.60">
    <property type="entry name" value="Homeodomain-like"/>
    <property type="match status" value="1"/>
</dbReference>
<dbReference type="InterPro" id="IPR036271">
    <property type="entry name" value="Tet_transcr_reg_TetR-rel_C_sf"/>
</dbReference>
<dbReference type="SUPFAM" id="SSF46689">
    <property type="entry name" value="Homeodomain-like"/>
    <property type="match status" value="1"/>
</dbReference>
<evidence type="ECO:0000256" key="3">
    <source>
        <dbReference type="ARBA" id="ARBA00023163"/>
    </source>
</evidence>
<evidence type="ECO:0000259" key="5">
    <source>
        <dbReference type="PROSITE" id="PS50977"/>
    </source>
</evidence>
<dbReference type="AlphaFoldDB" id="C3KLQ3"/>
<reference evidence="7" key="1">
    <citation type="journal article" date="2004" name="J. Bacteriol.">
        <title>An evolutionary hot spot: the pNGR234b replicon of Rhizobium sp. strain NGR234.</title>
        <authorList>
            <person name="Streit W.R."/>
            <person name="Schmitz R.A."/>
            <person name="Perret X."/>
            <person name="Staehelin C."/>
            <person name="Deakin W.J."/>
            <person name="Raasch C."/>
            <person name="Liesegang H."/>
            <person name="Broughton W.J."/>
        </authorList>
    </citation>
    <scope>NUCLEOTIDE SEQUENCE [LARGE SCALE GENOMIC DNA]</scope>
    <source>
        <strain evidence="7">NBRC 101917 / NGR234</strain>
    </source>
</reference>
<protein>
    <submittedName>
        <fullName evidence="6">Transcriptional regulator protein, TetR family</fullName>
    </submittedName>
</protein>
<evidence type="ECO:0000256" key="2">
    <source>
        <dbReference type="ARBA" id="ARBA00023125"/>
    </source>
</evidence>
<dbReference type="PROSITE" id="PS50977">
    <property type="entry name" value="HTH_TETR_2"/>
    <property type="match status" value="1"/>
</dbReference>
<evidence type="ECO:0000313" key="7">
    <source>
        <dbReference type="Proteomes" id="UP000001054"/>
    </source>
</evidence>
<name>C3KLQ3_SINFN</name>
<dbReference type="Gene3D" id="1.10.357.10">
    <property type="entry name" value="Tetracycline Repressor, domain 2"/>
    <property type="match status" value="1"/>
</dbReference>
<dbReference type="RefSeq" id="WP_015887960.1">
    <property type="nucleotide sequence ID" value="NC_012586.1"/>
</dbReference>
<organism evidence="6 7">
    <name type="scientific">Sinorhizobium fredii (strain NBRC 101917 / NGR234)</name>
    <dbReference type="NCBI Taxonomy" id="394"/>
    <lineage>
        <taxon>Bacteria</taxon>
        <taxon>Pseudomonadati</taxon>
        <taxon>Pseudomonadota</taxon>
        <taxon>Alphaproteobacteria</taxon>
        <taxon>Hyphomicrobiales</taxon>
        <taxon>Rhizobiaceae</taxon>
        <taxon>Sinorhizobium/Ensifer group</taxon>
        <taxon>Sinorhizobium</taxon>
    </lineage>
</organism>
<dbReference type="Proteomes" id="UP000001054">
    <property type="component" value="Plasmid pNGR234b"/>
</dbReference>
<sequence length="202" mass="23076">MTEPAESSIDASRQENIARILESAERLFRHYGYTKTNVADIARDLGMSPANIYRFFSSKTEIHQALCARMLEASYQQAYEIARLPLSAPERLRRYVLAQHRMTVETMLDEQKVHEMVVVAIEQEWHVIEKHLDRIDRLLAGIIREGIEAGEFAEQDPEIAARCFGASIVTLCHPQIVAQCLAKENRPTPDELIEFAVRALKK</sequence>
<evidence type="ECO:0000313" key="6">
    <source>
        <dbReference type="EMBL" id="ACP23339.1"/>
    </source>
</evidence>
<gene>
    <name evidence="6" type="ordered locus">NGR_b18920</name>
</gene>
<dbReference type="PRINTS" id="PR00455">
    <property type="entry name" value="HTHTETR"/>
</dbReference>
<dbReference type="OrthoDB" id="9802802at2"/>
<dbReference type="GO" id="GO:0000976">
    <property type="term" value="F:transcription cis-regulatory region binding"/>
    <property type="evidence" value="ECO:0007669"/>
    <property type="project" value="TreeGrafter"/>
</dbReference>
<keyword evidence="2 4" id="KW-0238">DNA-binding</keyword>
<dbReference type="InterPro" id="IPR050109">
    <property type="entry name" value="HTH-type_TetR-like_transc_reg"/>
</dbReference>
<dbReference type="HOGENOM" id="CLU_069356_7_1_5"/>
<keyword evidence="7" id="KW-1185">Reference proteome</keyword>
<evidence type="ECO:0000256" key="1">
    <source>
        <dbReference type="ARBA" id="ARBA00023015"/>
    </source>
</evidence>
<keyword evidence="6" id="KW-0614">Plasmid</keyword>